<proteinExistence type="predicted"/>
<dbReference type="InterPro" id="IPR011004">
    <property type="entry name" value="Trimer_LpxA-like_sf"/>
</dbReference>
<dbReference type="InterPro" id="IPR050484">
    <property type="entry name" value="Transf_Hexapept/Carb_Anhydrase"/>
</dbReference>
<dbReference type="SUPFAM" id="SSF51161">
    <property type="entry name" value="Trimeric LpxA-like enzymes"/>
    <property type="match status" value="1"/>
</dbReference>
<dbReference type="RefSeq" id="WP_303668904.1">
    <property type="nucleotide sequence ID" value="NZ_SVCA01000003.1"/>
</dbReference>
<dbReference type="Pfam" id="PF14602">
    <property type="entry name" value="Hexapep_2"/>
    <property type="match status" value="1"/>
</dbReference>
<evidence type="ECO:0000313" key="1">
    <source>
        <dbReference type="EMBL" id="MBE6084852.1"/>
    </source>
</evidence>
<reference evidence="1" key="1">
    <citation type="submission" date="2019-04" db="EMBL/GenBank/DDBJ databases">
        <title>Evolution of Biomass-Degrading Anaerobic Consortia Revealed by Metagenomics.</title>
        <authorList>
            <person name="Peng X."/>
        </authorList>
    </citation>
    <scope>NUCLEOTIDE SEQUENCE</scope>
    <source>
        <strain evidence="1">SIG242</strain>
    </source>
</reference>
<evidence type="ECO:0000313" key="2">
    <source>
        <dbReference type="Proteomes" id="UP000772151"/>
    </source>
</evidence>
<dbReference type="Proteomes" id="UP000772151">
    <property type="component" value="Unassembled WGS sequence"/>
</dbReference>
<comment type="caution">
    <text evidence="1">The sequence shown here is derived from an EMBL/GenBank/DDBJ whole genome shotgun (WGS) entry which is preliminary data.</text>
</comment>
<dbReference type="CDD" id="cd04645">
    <property type="entry name" value="LbH_gamma_CA_like"/>
    <property type="match status" value="1"/>
</dbReference>
<protein>
    <submittedName>
        <fullName evidence="1">Gamma carbonic anhydrase family protein</fullName>
    </submittedName>
</protein>
<name>A0A927ZNT1_SELRU</name>
<dbReference type="AlphaFoldDB" id="A0A927ZNT1"/>
<dbReference type="InterPro" id="IPR047324">
    <property type="entry name" value="LbH_gamma_CA-like"/>
</dbReference>
<gene>
    <name evidence="1" type="ORF">E7203_05185</name>
</gene>
<organism evidence="1 2">
    <name type="scientific">Selenomonas ruminantium</name>
    <dbReference type="NCBI Taxonomy" id="971"/>
    <lineage>
        <taxon>Bacteria</taxon>
        <taxon>Bacillati</taxon>
        <taxon>Bacillota</taxon>
        <taxon>Negativicutes</taxon>
        <taxon>Selenomonadales</taxon>
        <taxon>Selenomonadaceae</taxon>
        <taxon>Selenomonas</taxon>
    </lineage>
</organism>
<dbReference type="PANTHER" id="PTHR13061:SF29">
    <property type="entry name" value="GAMMA CARBONIC ANHYDRASE-LIKE 1, MITOCHONDRIAL-RELATED"/>
    <property type="match status" value="1"/>
</dbReference>
<sequence length="176" mass="19251">MSTILSYNEKTPAIGKDVFMTPSATVVGDVEIGEGTRLWFNTVVRGDFQKLTIGKNCDIQDNSTLHVMFDEPTEIGDNVIIGHNAVVHARKIGSNCLIGMGSIILGHTEIGDNVVIGAGTQLTQHKKIPDNCLVYGNPAQIIRALREDEIEALRVSSENYQKVAAQYQKELDKLAK</sequence>
<dbReference type="PANTHER" id="PTHR13061">
    <property type="entry name" value="DYNACTIN SUBUNIT P25"/>
    <property type="match status" value="1"/>
</dbReference>
<dbReference type="Gene3D" id="2.160.10.10">
    <property type="entry name" value="Hexapeptide repeat proteins"/>
    <property type="match status" value="1"/>
</dbReference>
<dbReference type="EMBL" id="SVCA01000003">
    <property type="protein sequence ID" value="MBE6084852.1"/>
    <property type="molecule type" value="Genomic_DNA"/>
</dbReference>
<dbReference type="InterPro" id="IPR001451">
    <property type="entry name" value="Hexapep"/>
</dbReference>
<dbReference type="Pfam" id="PF00132">
    <property type="entry name" value="Hexapep"/>
    <property type="match status" value="1"/>
</dbReference>
<accession>A0A927ZNT1</accession>